<gene>
    <name evidence="1" type="ORF">Hokovirus_5_18</name>
</gene>
<dbReference type="EMBL" id="KY684107">
    <property type="protein sequence ID" value="ARF11136.1"/>
    <property type="molecule type" value="Genomic_DNA"/>
</dbReference>
<sequence>MNENVLICGYENYVFSNAPIFESKNICSVNNSNMFNKFIFNNNDMYSLAKGIYFMDWHPNNEKKNFINPYADIRIVNNGKTEIYFNACECDIKLESCCSLYEYFGAFFEFEDLKIKKHDCESI</sequence>
<evidence type="ECO:0000313" key="1">
    <source>
        <dbReference type="EMBL" id="ARF11136.1"/>
    </source>
</evidence>
<organism evidence="1">
    <name type="scientific">Hokovirus HKV1</name>
    <dbReference type="NCBI Taxonomy" id="1977638"/>
    <lineage>
        <taxon>Viruses</taxon>
        <taxon>Varidnaviria</taxon>
        <taxon>Bamfordvirae</taxon>
        <taxon>Nucleocytoviricota</taxon>
        <taxon>Megaviricetes</taxon>
        <taxon>Imitervirales</taxon>
        <taxon>Mimiviridae</taxon>
        <taxon>Klosneuvirinae</taxon>
        <taxon>Hokovirus</taxon>
    </lineage>
</organism>
<name>A0A1V0SHC5_9VIRU</name>
<accession>A0A1V0SHC5</accession>
<reference evidence="1" key="1">
    <citation type="journal article" date="2017" name="Science">
        <title>Giant viruses with an expanded complement of translation system components.</title>
        <authorList>
            <person name="Schulz F."/>
            <person name="Yutin N."/>
            <person name="Ivanova N.N."/>
            <person name="Ortega D.R."/>
            <person name="Lee T.K."/>
            <person name="Vierheilig J."/>
            <person name="Daims H."/>
            <person name="Horn M."/>
            <person name="Wagner M."/>
            <person name="Jensen G.J."/>
            <person name="Kyrpides N.C."/>
            <person name="Koonin E.V."/>
            <person name="Woyke T."/>
        </authorList>
    </citation>
    <scope>NUCLEOTIDE SEQUENCE</scope>
    <source>
        <strain evidence="1">HKV1</strain>
    </source>
</reference>
<protein>
    <submittedName>
        <fullName evidence="1">Uncharacterized protein</fullName>
    </submittedName>
</protein>
<proteinExistence type="predicted"/>